<keyword evidence="3" id="KW-1185">Reference proteome</keyword>
<name>A0A926JW26_9FLAO</name>
<protein>
    <recommendedName>
        <fullName evidence="4">Cell division protein ZapB</fullName>
    </recommendedName>
</protein>
<dbReference type="RefSeq" id="WP_187967340.1">
    <property type="nucleotide sequence ID" value="NZ_JACVDC010000096.1"/>
</dbReference>
<dbReference type="EMBL" id="JACVDC010000096">
    <property type="protein sequence ID" value="MBC9798216.1"/>
    <property type="molecule type" value="Genomic_DNA"/>
</dbReference>
<evidence type="ECO:0000256" key="1">
    <source>
        <dbReference type="SAM" id="Coils"/>
    </source>
</evidence>
<evidence type="ECO:0000313" key="2">
    <source>
        <dbReference type="EMBL" id="MBC9798216.1"/>
    </source>
</evidence>
<dbReference type="SUPFAM" id="SSF57997">
    <property type="entry name" value="Tropomyosin"/>
    <property type="match status" value="1"/>
</dbReference>
<proteinExistence type="predicted"/>
<organism evidence="2 3">
    <name type="scientific">Sinomicrobium weinanense</name>
    <dbReference type="NCBI Taxonomy" id="2842200"/>
    <lineage>
        <taxon>Bacteria</taxon>
        <taxon>Pseudomonadati</taxon>
        <taxon>Bacteroidota</taxon>
        <taxon>Flavobacteriia</taxon>
        <taxon>Flavobacteriales</taxon>
        <taxon>Flavobacteriaceae</taxon>
        <taxon>Sinomicrobium</taxon>
    </lineage>
</organism>
<keyword evidence="1" id="KW-0175">Coiled coil</keyword>
<sequence>MSDITEIVDSLENRVSRLLHKMEILKQANQKLTQKLADSEKAIQEKESVITDWEEKYNALKLANTMLGSSENKTETKLKINTLIREIDSCIAQLSE</sequence>
<dbReference type="Proteomes" id="UP000653730">
    <property type="component" value="Unassembled WGS sequence"/>
</dbReference>
<evidence type="ECO:0000313" key="3">
    <source>
        <dbReference type="Proteomes" id="UP000653730"/>
    </source>
</evidence>
<reference evidence="2 3" key="1">
    <citation type="submission" date="2020-09" db="EMBL/GenBank/DDBJ databases">
        <title>Sinomicrobium weinanense sp. nov., a halophilic bacteria isolated from saline-alkali soil.</title>
        <authorList>
            <person name="Wu P."/>
            <person name="Ren H."/>
            <person name="Mei Y."/>
            <person name="Liang Y."/>
            <person name="Chen Z."/>
        </authorList>
    </citation>
    <scope>NUCLEOTIDE SEQUENCE [LARGE SCALE GENOMIC DNA]</scope>
    <source>
        <strain evidence="2 3">FJxs</strain>
    </source>
</reference>
<dbReference type="AlphaFoldDB" id="A0A926JW26"/>
<evidence type="ECO:0008006" key="4">
    <source>
        <dbReference type="Google" id="ProtNLM"/>
    </source>
</evidence>
<accession>A0A926JW26</accession>
<feature type="coiled-coil region" evidence="1">
    <location>
        <begin position="8"/>
        <end position="63"/>
    </location>
</feature>
<comment type="caution">
    <text evidence="2">The sequence shown here is derived from an EMBL/GenBank/DDBJ whole genome shotgun (WGS) entry which is preliminary data.</text>
</comment>
<gene>
    <name evidence="2" type="ORF">IBL28_19765</name>
</gene>